<comment type="similarity">
    <text evidence="1">Belongs to the RelE toxin family.</text>
</comment>
<evidence type="ECO:0000256" key="2">
    <source>
        <dbReference type="ARBA" id="ARBA00022649"/>
    </source>
</evidence>
<dbReference type="InterPro" id="IPR007712">
    <property type="entry name" value="RelE/ParE_toxin"/>
</dbReference>
<dbReference type="InterPro" id="IPR035093">
    <property type="entry name" value="RelE/ParE_toxin_dom_sf"/>
</dbReference>
<accession>A0A518KE10</accession>
<evidence type="ECO:0000313" key="3">
    <source>
        <dbReference type="EMBL" id="QDV76034.1"/>
    </source>
</evidence>
<keyword evidence="2" id="KW-1277">Toxin-antitoxin system</keyword>
<dbReference type="EMBL" id="CP036349">
    <property type="protein sequence ID" value="QDV76034.1"/>
    <property type="molecule type" value="Genomic_DNA"/>
</dbReference>
<reference evidence="3 4" key="1">
    <citation type="submission" date="2019-02" db="EMBL/GenBank/DDBJ databases">
        <title>Deep-cultivation of Planctomycetes and their phenomic and genomic characterization uncovers novel biology.</title>
        <authorList>
            <person name="Wiegand S."/>
            <person name="Jogler M."/>
            <person name="Boedeker C."/>
            <person name="Pinto D."/>
            <person name="Vollmers J."/>
            <person name="Rivas-Marin E."/>
            <person name="Kohn T."/>
            <person name="Peeters S.H."/>
            <person name="Heuer A."/>
            <person name="Rast P."/>
            <person name="Oberbeckmann S."/>
            <person name="Bunk B."/>
            <person name="Jeske O."/>
            <person name="Meyerdierks A."/>
            <person name="Storesund J.E."/>
            <person name="Kallscheuer N."/>
            <person name="Luecker S."/>
            <person name="Lage O.M."/>
            <person name="Pohl T."/>
            <person name="Merkel B.J."/>
            <person name="Hornburger P."/>
            <person name="Mueller R.-W."/>
            <person name="Bruemmer F."/>
            <person name="Labrenz M."/>
            <person name="Spormann A.M."/>
            <person name="Op den Camp H."/>
            <person name="Overmann J."/>
            <person name="Amann R."/>
            <person name="Jetten M.S.M."/>
            <person name="Mascher T."/>
            <person name="Medema M.H."/>
            <person name="Devos D.P."/>
            <person name="Kaster A.-K."/>
            <person name="Ovreas L."/>
            <person name="Rohde M."/>
            <person name="Galperin M.Y."/>
            <person name="Jogler C."/>
        </authorList>
    </citation>
    <scope>NUCLEOTIDE SEQUENCE [LARGE SCALE GENOMIC DNA]</scope>
    <source>
        <strain evidence="3 4">Spa11</strain>
    </source>
</reference>
<dbReference type="PANTHER" id="PTHR33755">
    <property type="entry name" value="TOXIN PARE1-RELATED"/>
    <property type="match status" value="1"/>
</dbReference>
<evidence type="ECO:0000256" key="1">
    <source>
        <dbReference type="ARBA" id="ARBA00006226"/>
    </source>
</evidence>
<protein>
    <submittedName>
        <fullName evidence="3">Plasmid stabilization system protein</fullName>
    </submittedName>
</protein>
<evidence type="ECO:0000313" key="4">
    <source>
        <dbReference type="Proteomes" id="UP000316426"/>
    </source>
</evidence>
<gene>
    <name evidence="3" type="ORF">Spa11_42580</name>
</gene>
<dbReference type="InterPro" id="IPR051803">
    <property type="entry name" value="TA_system_RelE-like_toxin"/>
</dbReference>
<dbReference type="Pfam" id="PF05016">
    <property type="entry name" value="ParE_toxin"/>
    <property type="match status" value="1"/>
</dbReference>
<dbReference type="KEGG" id="bmei:Spa11_42580"/>
<dbReference type="Gene3D" id="3.30.2310.20">
    <property type="entry name" value="RelE-like"/>
    <property type="match status" value="1"/>
</dbReference>
<sequence>MLQPIFTGPARRDLGAIWKHIAADSAEAADRFVDEVDRRIHLLCAQPTQGERDHRVGGCRRVLIGRYLLFYEQAGRELRILRLYHSARRIEKMRLRPDDSP</sequence>
<name>A0A518KE10_9BACT</name>
<dbReference type="Proteomes" id="UP000316426">
    <property type="component" value="Chromosome"/>
</dbReference>
<keyword evidence="4" id="KW-1185">Reference proteome</keyword>
<dbReference type="RefSeq" id="WP_145116372.1">
    <property type="nucleotide sequence ID" value="NZ_CP036349.1"/>
</dbReference>
<dbReference type="AlphaFoldDB" id="A0A518KE10"/>
<organism evidence="3 4">
    <name type="scientific">Botrimarina mediterranea</name>
    <dbReference type="NCBI Taxonomy" id="2528022"/>
    <lineage>
        <taxon>Bacteria</taxon>
        <taxon>Pseudomonadati</taxon>
        <taxon>Planctomycetota</taxon>
        <taxon>Planctomycetia</taxon>
        <taxon>Pirellulales</taxon>
        <taxon>Lacipirellulaceae</taxon>
        <taxon>Botrimarina</taxon>
    </lineage>
</organism>
<proteinExistence type="inferred from homology"/>